<evidence type="ECO:0000313" key="4">
    <source>
        <dbReference type="EMBL" id="QIX58430.1"/>
    </source>
</evidence>
<dbReference type="EMBL" id="CP019030">
    <property type="protein sequence ID" value="APU44994.1"/>
    <property type="molecule type" value="Genomic_DNA"/>
</dbReference>
<dbReference type="PATRIC" id="fig|1613.32.peg.1224"/>
<protein>
    <submittedName>
        <fullName evidence="2">Uncharacterized protein</fullName>
    </submittedName>
</protein>
<evidence type="ECO:0000313" key="7">
    <source>
        <dbReference type="Proteomes" id="UP000653631"/>
    </source>
</evidence>
<dbReference type="Proteomes" id="UP000185427">
    <property type="component" value="Chromosome"/>
</dbReference>
<evidence type="ECO:0000313" key="5">
    <source>
        <dbReference type="Proteomes" id="UP000185427"/>
    </source>
</evidence>
<evidence type="ECO:0000313" key="6">
    <source>
        <dbReference type="Proteomes" id="UP000503169"/>
    </source>
</evidence>
<organism evidence="2 5">
    <name type="scientific">Limosilactobacillus fermentum</name>
    <name type="common">Lactobacillus fermentum</name>
    <dbReference type="NCBI Taxonomy" id="1613"/>
    <lineage>
        <taxon>Bacteria</taxon>
        <taxon>Bacillati</taxon>
        <taxon>Bacillota</taxon>
        <taxon>Bacilli</taxon>
        <taxon>Lactobacillales</taxon>
        <taxon>Lactobacillaceae</taxon>
        <taxon>Limosilactobacillus</taxon>
    </lineage>
</organism>
<feature type="transmembrane region" description="Helical" evidence="1">
    <location>
        <begin position="21"/>
        <end position="53"/>
    </location>
</feature>
<evidence type="ECO:0000313" key="2">
    <source>
        <dbReference type="EMBL" id="APU44994.1"/>
    </source>
</evidence>
<dbReference type="EMBL" id="CP050919">
    <property type="protein sequence ID" value="QIX58430.1"/>
    <property type="molecule type" value="Genomic_DNA"/>
</dbReference>
<reference evidence="3 7" key="3">
    <citation type="submission" date="2021-01" db="EMBL/GenBank/DDBJ databases">
        <title>Development of a method for detection of lactic acid bacteria that cause putrefactive shochu mash.</title>
        <authorList>
            <person name="Takashita H."/>
            <person name="Fujihara E."/>
            <person name="Takayama K."/>
            <person name="Yamamoto H."/>
            <person name="Mizutani M."/>
            <person name="Kajiwara Y."/>
        </authorList>
    </citation>
    <scope>NUCLEOTIDE SEQUENCE [LARGE SCALE GENOMIC DNA]</scope>
    <source>
        <strain evidence="3 7">01-B1</strain>
    </source>
</reference>
<reference evidence="4 6" key="2">
    <citation type="submission" date="2020-04" db="EMBL/GenBank/DDBJ databases">
        <title>Novel strain L. Fermentum HFD1 producer antibacterial peptides.</title>
        <authorList>
            <person name="Ozhegov G.D."/>
            <person name="Pavlova A.S."/>
            <person name="Zhuravleva D.E."/>
            <person name="Gogoleva N.V."/>
            <person name="Shagimardanova E.I."/>
            <person name="Markelova M.I."/>
            <person name="Yarullina D.R."/>
            <person name="Kayumov A.R."/>
        </authorList>
    </citation>
    <scope>NUCLEOTIDE SEQUENCE [LARGE SCALE GENOMIC DNA]</scope>
    <source>
        <strain evidence="4 6">HFD1</strain>
    </source>
</reference>
<proteinExistence type="predicted"/>
<reference evidence="2 5" key="1">
    <citation type="submission" date="2016-12" db="EMBL/GenBank/DDBJ databases">
        <title>Complete Genome Sequence of Lactobacillus fermentum Strain SNUV175, a Probiotic for Treatment of Bacterial Vaginosis.</title>
        <authorList>
            <person name="Lee S."/>
            <person name="You H.J."/>
            <person name="Kwon B."/>
            <person name="Ko G."/>
        </authorList>
    </citation>
    <scope>NUCLEOTIDE SEQUENCE [LARGE SCALE GENOMIC DNA]</scope>
    <source>
        <strain evidence="2 5">SNUV175</strain>
    </source>
</reference>
<keyword evidence="1" id="KW-0472">Membrane</keyword>
<dbReference type="Proteomes" id="UP000503169">
    <property type="component" value="Chromosome"/>
</dbReference>
<keyword evidence="1" id="KW-0812">Transmembrane</keyword>
<evidence type="ECO:0000313" key="3">
    <source>
        <dbReference type="EMBL" id="GIC72743.1"/>
    </source>
</evidence>
<sequence>MGLIILLICLWIMWKLLKMSFWLLGLLITIALIIFAVKILIIPGLILICLIFAGSFFTN</sequence>
<dbReference type="EMBL" id="BOLH01000021">
    <property type="protein sequence ID" value="GIC72743.1"/>
    <property type="molecule type" value="Genomic_DNA"/>
</dbReference>
<accession>A0A0F4HE02</accession>
<evidence type="ECO:0000256" key="1">
    <source>
        <dbReference type="SAM" id="Phobius"/>
    </source>
</evidence>
<name>A0A0F4HE02_LIMFE</name>
<dbReference type="Proteomes" id="UP000653631">
    <property type="component" value="Unassembled WGS sequence"/>
</dbReference>
<dbReference type="AlphaFoldDB" id="A0A0F4HE02"/>
<gene>
    <name evidence="2" type="ORF">BUW47_00255</name>
    <name evidence="4" type="ORF">HCY95_00866</name>
    <name evidence="3" type="ORF">LF01B1_17580</name>
</gene>
<keyword evidence="1" id="KW-1133">Transmembrane helix</keyword>